<evidence type="ECO:0000313" key="1">
    <source>
        <dbReference type="EMBL" id="SUZ57415.1"/>
    </source>
</evidence>
<dbReference type="InterPro" id="IPR052736">
    <property type="entry name" value="Stf3_sulfotransferase"/>
</dbReference>
<dbReference type="Pfam" id="PF13469">
    <property type="entry name" value="Sulfotransfer_3"/>
    <property type="match status" value="1"/>
</dbReference>
<evidence type="ECO:0008006" key="2">
    <source>
        <dbReference type="Google" id="ProtNLM"/>
    </source>
</evidence>
<gene>
    <name evidence="1" type="ORF">METZ01_LOCUS10269</name>
</gene>
<proteinExistence type="predicted"/>
<dbReference type="PANTHER" id="PTHR36451">
    <property type="entry name" value="PAPS-DEPENDENT SULFOTRANSFERASE STF3"/>
    <property type="match status" value="1"/>
</dbReference>
<feature type="non-terminal residue" evidence="1">
    <location>
        <position position="1"/>
    </location>
</feature>
<sequence length="405" mass="46405">VQDPSEQKWIAWVNKGLAAGIHQNVFEALFDREDLLDGARTATGFQDFGAMDFIEPLDLLLEGFDETSTLNPVGRLAGRWYLMRLLCNRLRFEAVWQNDPRIGSQTVRQPIFILGLPRTGSTLLHEVLAQHSSLRAPRFWESTFTPSRGPMDLYRTVAAAAQINLVNRMAPNLKGIHRLGARLPHECVTIQAHAMRSIQFHAAHRVSAYNEWLQTCDWEPAYQWHERYLKVLQCGEQEARWLLKAPGHMLGLEALESVYPDARFIQLHRDPAEVIPSMASLSVALRSAFSDAVDEWEIGRDTVEQWSRGLVNTLRLRKQNADLDARFIDIHYKELVSCPAEVVRRIVEFTGLSATAMFEQKVEQHLTQNGKGRHGHHDYSLSRFGFKRSDLDERFADYRAEHLRA</sequence>
<dbReference type="InterPro" id="IPR027417">
    <property type="entry name" value="P-loop_NTPase"/>
</dbReference>
<dbReference type="PANTHER" id="PTHR36451:SF1">
    <property type="entry name" value="OMEGA-HYDROXY-BETA-DIHYDROMENAQUINONE-9 SULFOTRANSFERASE STF3"/>
    <property type="match status" value="1"/>
</dbReference>
<dbReference type="SUPFAM" id="SSF52540">
    <property type="entry name" value="P-loop containing nucleoside triphosphate hydrolases"/>
    <property type="match status" value="1"/>
</dbReference>
<dbReference type="Gene3D" id="3.40.50.300">
    <property type="entry name" value="P-loop containing nucleotide triphosphate hydrolases"/>
    <property type="match status" value="1"/>
</dbReference>
<organism evidence="1">
    <name type="scientific">marine metagenome</name>
    <dbReference type="NCBI Taxonomy" id="408172"/>
    <lineage>
        <taxon>unclassified sequences</taxon>
        <taxon>metagenomes</taxon>
        <taxon>ecological metagenomes</taxon>
    </lineage>
</organism>
<protein>
    <recommendedName>
        <fullName evidence="2">Sulfotransferase domain-containing protein</fullName>
    </recommendedName>
</protein>
<dbReference type="AlphaFoldDB" id="A0A381NS42"/>
<name>A0A381NS42_9ZZZZ</name>
<reference evidence="1" key="1">
    <citation type="submission" date="2018-05" db="EMBL/GenBank/DDBJ databases">
        <authorList>
            <person name="Lanie J.A."/>
            <person name="Ng W.-L."/>
            <person name="Kazmierczak K.M."/>
            <person name="Andrzejewski T.M."/>
            <person name="Davidsen T.M."/>
            <person name="Wayne K.J."/>
            <person name="Tettelin H."/>
            <person name="Glass J.I."/>
            <person name="Rusch D."/>
            <person name="Podicherti R."/>
            <person name="Tsui H.-C.T."/>
            <person name="Winkler M.E."/>
        </authorList>
    </citation>
    <scope>NUCLEOTIDE SEQUENCE</scope>
</reference>
<accession>A0A381NS42</accession>
<dbReference type="EMBL" id="UINC01000555">
    <property type="protein sequence ID" value="SUZ57415.1"/>
    <property type="molecule type" value="Genomic_DNA"/>
</dbReference>